<evidence type="ECO:0000256" key="1">
    <source>
        <dbReference type="SAM" id="Coils"/>
    </source>
</evidence>
<feature type="compositionally biased region" description="Polar residues" evidence="2">
    <location>
        <begin position="314"/>
        <end position="323"/>
    </location>
</feature>
<sequence>MLMNKEKNDLLKQLTLLQGQLSQMENSKKQAEEKIFKLTSELQEVNAQLKQNNNKDQSEIQELRKTVKKMEEENQTLLHDVQTIRNLLEAETSQEQLNLKRSQSAQSLQEEMTKAEGSEMYDSYGQNQDALFRKSLELRSTSVPPMLIEPGKSQQKGQYGACFFVLPDKSENEGGGRLQTLISKYRSHSENETADLQLSMKPLSGNVSSNLVSKSRFSNAVPTTNVKNNSRSLPTEAVSEQQERSSMTANQFSKSTKVLPSSNTIMHTSHLPPTKKSSFMSTLSREDDRRETAPVQSGTKLPSSVRRTLPSVISGKTISSAGT</sequence>
<evidence type="ECO:0000256" key="2">
    <source>
        <dbReference type="SAM" id="MobiDB-lite"/>
    </source>
</evidence>
<dbReference type="AlphaFoldDB" id="A0A0B6YQL5"/>
<gene>
    <name evidence="3" type="primary">ORF33328</name>
</gene>
<proteinExistence type="predicted"/>
<feature type="coiled-coil region" evidence="1">
    <location>
        <begin position="7"/>
        <end position="87"/>
    </location>
</feature>
<organism evidence="3">
    <name type="scientific">Arion vulgaris</name>
    <dbReference type="NCBI Taxonomy" id="1028688"/>
    <lineage>
        <taxon>Eukaryota</taxon>
        <taxon>Metazoa</taxon>
        <taxon>Spiralia</taxon>
        <taxon>Lophotrochozoa</taxon>
        <taxon>Mollusca</taxon>
        <taxon>Gastropoda</taxon>
        <taxon>Heterobranchia</taxon>
        <taxon>Euthyneura</taxon>
        <taxon>Panpulmonata</taxon>
        <taxon>Eupulmonata</taxon>
        <taxon>Stylommatophora</taxon>
        <taxon>Helicina</taxon>
        <taxon>Arionoidea</taxon>
        <taxon>Arionidae</taxon>
        <taxon>Arion</taxon>
    </lineage>
</organism>
<feature type="region of interest" description="Disordered" evidence="2">
    <location>
        <begin position="222"/>
        <end position="323"/>
    </location>
</feature>
<keyword evidence="1" id="KW-0175">Coiled coil</keyword>
<feature type="compositionally biased region" description="Polar residues" evidence="2">
    <location>
        <begin position="222"/>
        <end position="267"/>
    </location>
</feature>
<accession>A0A0B6YQL5</accession>
<reference evidence="3" key="1">
    <citation type="submission" date="2014-12" db="EMBL/GenBank/DDBJ databases">
        <title>Insight into the proteome of Arion vulgaris.</title>
        <authorList>
            <person name="Aradska J."/>
            <person name="Bulat T."/>
            <person name="Smidak R."/>
            <person name="Sarate P."/>
            <person name="Gangsoo J."/>
            <person name="Sialana F."/>
            <person name="Bilban M."/>
            <person name="Lubec G."/>
        </authorList>
    </citation>
    <scope>NUCLEOTIDE SEQUENCE</scope>
    <source>
        <tissue evidence="3">Skin</tissue>
    </source>
</reference>
<evidence type="ECO:0000313" key="3">
    <source>
        <dbReference type="EMBL" id="CEK58503.1"/>
    </source>
</evidence>
<dbReference type="EMBL" id="HACG01011638">
    <property type="protein sequence ID" value="CEK58503.1"/>
    <property type="molecule type" value="Transcribed_RNA"/>
</dbReference>
<protein>
    <submittedName>
        <fullName evidence="3">Uncharacterized protein</fullName>
    </submittedName>
</protein>
<feature type="compositionally biased region" description="Polar residues" evidence="2">
    <location>
        <begin position="294"/>
        <end position="306"/>
    </location>
</feature>
<name>A0A0B6YQL5_9EUPU</name>